<evidence type="ECO:0000256" key="1">
    <source>
        <dbReference type="ARBA" id="ARBA00023136"/>
    </source>
</evidence>
<dbReference type="AlphaFoldDB" id="A0A3S4AMW4"/>
<feature type="compositionally biased region" description="Low complexity" evidence="2">
    <location>
        <begin position="665"/>
        <end position="675"/>
    </location>
</feature>
<keyword evidence="1 3" id="KW-0472">Membrane</keyword>
<dbReference type="Proteomes" id="UP000289323">
    <property type="component" value="Unassembled WGS sequence"/>
</dbReference>
<feature type="compositionally biased region" description="Low complexity" evidence="2">
    <location>
        <begin position="611"/>
        <end position="623"/>
    </location>
</feature>
<dbReference type="GO" id="GO:0006506">
    <property type="term" value="P:GPI anchor biosynthetic process"/>
    <property type="evidence" value="ECO:0007669"/>
    <property type="project" value="InterPro"/>
</dbReference>
<dbReference type="EMBL" id="OUUZ01000001">
    <property type="protein sequence ID" value="SPQ18613.1"/>
    <property type="molecule type" value="Genomic_DNA"/>
</dbReference>
<keyword evidence="3" id="KW-0812">Transmembrane</keyword>
<dbReference type="SUPFAM" id="SSF56300">
    <property type="entry name" value="Metallo-dependent phosphatases"/>
    <property type="match status" value="1"/>
</dbReference>
<dbReference type="PANTHER" id="PTHR13315:SF4">
    <property type="entry name" value="METALLOPHOSPHOESTERASE, ISOFORM E"/>
    <property type="match status" value="1"/>
</dbReference>
<dbReference type="InterPro" id="IPR033308">
    <property type="entry name" value="PGAP5/Cdc1/Ted1"/>
</dbReference>
<dbReference type="GO" id="GO:0016020">
    <property type="term" value="C:membrane"/>
    <property type="evidence" value="ECO:0007669"/>
    <property type="project" value="GOC"/>
</dbReference>
<accession>A0A3S4AMW4</accession>
<feature type="transmembrane region" description="Helical" evidence="3">
    <location>
        <begin position="526"/>
        <end position="546"/>
    </location>
</feature>
<dbReference type="InterPro" id="IPR029052">
    <property type="entry name" value="Metallo-depent_PP-like"/>
</dbReference>
<feature type="region of interest" description="Disordered" evidence="2">
    <location>
        <begin position="385"/>
        <end position="415"/>
    </location>
</feature>
<dbReference type="PANTHER" id="PTHR13315">
    <property type="entry name" value="METALLO PHOSPHOESTERASE RELATED"/>
    <property type="match status" value="1"/>
</dbReference>
<proteinExistence type="predicted"/>
<sequence length="758" mass="84252">MARPYSSKGDFPYPPRYYPDYSTSPVDDCLALVAQAWRWLVRFWRERGRGMVLGAMLSAAHRLRQNLTYNRLCSVPHLLVAVWVVVLLWGERWVFHSKVESCHWSNWESWPPGADPHRVALVADPQLIDPHSYPGRPWPLSPLTMLITDNYLRRSYSQLQSQLDPDSIFFLGDLFDGGREWKTAHGSFEDPAWAPHPKNEQKYLKKWHKSYGEFYWLKEYARFGDIFLNPWVRAVAEQGTGHKRRKLIASLPGNHDLGFGDQIKTAVRDRFEAYFGEGNRVDIIGNHTFVSVDTVSMSAASSAEAGRHDLTAIYEPVERFLNNVKKEKQKAVDRELRFLRGEVLESQFKHEVEELDNAKFDDTPSLGNNAPELPTILLTHVPLHRPPGTPCGPLRERWPPTKPPKGQTEPVFPDDRNAISVSRGYQYQNVLGEKDSEELIKKVGNVVHAFSGDDHDYCAVTHSDAQANVPEITVKSISMAMGVSKPGFLLVSLYNPIDPATGQPLSAGQPTLQTHLCLLPSQLSTYLRYVTFAVICIAVLAIRAFLVPILGLQPFALETAAPPEKRRSILPVFKAKVEDYEEYALPRGGSGGSASSSHFLLNGRATRDRSGSGSAAANSAAPPGVRPNGLAAQARNASPRGRGGDGLHRSGSSSSAHGRRKSHGKGSSLSSSSSGGKWGWYGAGRTRAAPRIEIPDSETEEDGYYPAAGKWRAAGRKRRAGVRHARSAVAVALRELWTTVWRVAWMVMAVFGWLAWKG</sequence>
<reference evidence="4 5" key="1">
    <citation type="submission" date="2018-04" db="EMBL/GenBank/DDBJ databases">
        <authorList>
            <person name="Huttner S."/>
            <person name="Dainat J."/>
        </authorList>
    </citation>
    <scope>NUCLEOTIDE SEQUENCE [LARGE SCALE GENOMIC DNA]</scope>
</reference>
<feature type="region of interest" description="Disordered" evidence="2">
    <location>
        <begin position="604"/>
        <end position="675"/>
    </location>
</feature>
<gene>
    <name evidence="4" type="ORF">TT172_LOCUS1032</name>
</gene>
<dbReference type="GO" id="GO:0005783">
    <property type="term" value="C:endoplasmic reticulum"/>
    <property type="evidence" value="ECO:0007669"/>
    <property type="project" value="TreeGrafter"/>
</dbReference>
<name>A0A3S4AMW4_9PEZI</name>
<organism evidence="4 5">
    <name type="scientific">Thermothielavioides terrestris</name>
    <dbReference type="NCBI Taxonomy" id="2587410"/>
    <lineage>
        <taxon>Eukaryota</taxon>
        <taxon>Fungi</taxon>
        <taxon>Dikarya</taxon>
        <taxon>Ascomycota</taxon>
        <taxon>Pezizomycotina</taxon>
        <taxon>Sordariomycetes</taxon>
        <taxon>Sordariomycetidae</taxon>
        <taxon>Sordariales</taxon>
        <taxon>Chaetomiaceae</taxon>
        <taxon>Thermothielavioides</taxon>
    </lineage>
</organism>
<keyword evidence="3" id="KW-1133">Transmembrane helix</keyword>
<evidence type="ECO:0000256" key="2">
    <source>
        <dbReference type="SAM" id="MobiDB-lite"/>
    </source>
</evidence>
<evidence type="ECO:0000313" key="5">
    <source>
        <dbReference type="Proteomes" id="UP000289323"/>
    </source>
</evidence>
<protein>
    <submittedName>
        <fullName evidence="4">B5414f3f-a26c-431a-9eb6-2d42324d0e62</fullName>
    </submittedName>
</protein>
<evidence type="ECO:0000313" key="4">
    <source>
        <dbReference type="EMBL" id="SPQ18613.1"/>
    </source>
</evidence>
<evidence type="ECO:0000256" key="3">
    <source>
        <dbReference type="SAM" id="Phobius"/>
    </source>
</evidence>
<feature type="transmembrane region" description="Helical" evidence="3">
    <location>
        <begin position="736"/>
        <end position="756"/>
    </location>
</feature>